<protein>
    <submittedName>
        <fullName evidence="2">Uncharacterized protein</fullName>
    </submittedName>
</protein>
<evidence type="ECO:0000313" key="2">
    <source>
        <dbReference type="EMBL" id="TYJ57040.1"/>
    </source>
</evidence>
<evidence type="ECO:0000256" key="1">
    <source>
        <dbReference type="SAM" id="MobiDB-lite"/>
    </source>
</evidence>
<dbReference type="EMBL" id="NIDF01000017">
    <property type="protein sequence ID" value="TYJ57040.1"/>
    <property type="molecule type" value="Genomic_DNA"/>
</dbReference>
<feature type="compositionally biased region" description="Polar residues" evidence="1">
    <location>
        <begin position="83"/>
        <end position="94"/>
    </location>
</feature>
<accession>A0A5D3B4E0</accession>
<reference evidence="2 3" key="1">
    <citation type="submission" date="2017-05" db="EMBL/GenBank/DDBJ databases">
        <title>The Genome Sequence of Tsuchiyaea wingfieldii DSM 27421.</title>
        <authorList>
            <person name="Cuomo C."/>
            <person name="Passer A."/>
            <person name="Billmyre B."/>
            <person name="Heitman J."/>
        </authorList>
    </citation>
    <scope>NUCLEOTIDE SEQUENCE [LARGE SCALE GENOMIC DNA]</scope>
    <source>
        <strain evidence="2 3">DSM 27421</strain>
    </source>
</reference>
<organism evidence="2 3">
    <name type="scientific">Cryptococcus floricola</name>
    <dbReference type="NCBI Taxonomy" id="2591691"/>
    <lineage>
        <taxon>Eukaryota</taxon>
        <taxon>Fungi</taxon>
        <taxon>Dikarya</taxon>
        <taxon>Basidiomycota</taxon>
        <taxon>Agaricomycotina</taxon>
        <taxon>Tremellomycetes</taxon>
        <taxon>Tremellales</taxon>
        <taxon>Cryptococcaceae</taxon>
        <taxon>Cryptococcus</taxon>
    </lineage>
</organism>
<feature type="compositionally biased region" description="Acidic residues" evidence="1">
    <location>
        <begin position="193"/>
        <end position="203"/>
    </location>
</feature>
<dbReference type="Proteomes" id="UP000322245">
    <property type="component" value="Unassembled WGS sequence"/>
</dbReference>
<proteinExistence type="predicted"/>
<feature type="compositionally biased region" description="Basic and acidic residues" evidence="1">
    <location>
        <begin position="116"/>
        <end position="125"/>
    </location>
</feature>
<comment type="caution">
    <text evidence="2">The sequence shown here is derived from an EMBL/GenBank/DDBJ whole genome shotgun (WGS) entry which is preliminary data.</text>
</comment>
<feature type="compositionally biased region" description="Basic residues" evidence="1">
    <location>
        <begin position="156"/>
        <end position="165"/>
    </location>
</feature>
<gene>
    <name evidence="2" type="ORF">B9479_002319</name>
</gene>
<sequence>MPRTDKRSSKTRHSGERRQEQYDNAPDNRSFARSRKTPAASATTTPGSRTPKASSGRSSEGSRFFTSIASNLPGAMASLSLMPGSTSADQSATFSPPLPEELPWDWKHQTSMSSAMDEHTWDGDSVRSLSSFSAGDTSGEEGRAVFVATEEPGKGGRNKAKKVVARRAERDWTLLSNEGQDAGHRHTRFQAGEGEEEPEYSGDDDLKSSAIFSRRTMDDNWQSGFARSGRREYTNPGSSRSKR</sequence>
<dbReference type="AlphaFoldDB" id="A0A5D3B4E0"/>
<feature type="compositionally biased region" description="Polar residues" evidence="1">
    <location>
        <begin position="127"/>
        <end position="136"/>
    </location>
</feature>
<name>A0A5D3B4E0_9TREE</name>
<keyword evidence="3" id="KW-1185">Reference proteome</keyword>
<feature type="compositionally biased region" description="Low complexity" evidence="1">
    <location>
        <begin position="37"/>
        <end position="67"/>
    </location>
</feature>
<evidence type="ECO:0000313" key="3">
    <source>
        <dbReference type="Proteomes" id="UP000322245"/>
    </source>
</evidence>
<feature type="region of interest" description="Disordered" evidence="1">
    <location>
        <begin position="1"/>
        <end position="243"/>
    </location>
</feature>
<feature type="compositionally biased region" description="Basic and acidic residues" evidence="1">
    <location>
        <begin position="1"/>
        <end position="21"/>
    </location>
</feature>